<dbReference type="EMBL" id="VOSB01000023">
    <property type="protein sequence ID" value="TXE15915.1"/>
    <property type="molecule type" value="Genomic_DNA"/>
</dbReference>
<evidence type="ECO:0000313" key="2">
    <source>
        <dbReference type="EMBL" id="TXE15915.1"/>
    </source>
</evidence>
<dbReference type="AlphaFoldDB" id="A0A5C7B4J7"/>
<comment type="caution">
    <text evidence="2">The sequence shown here is derived from an EMBL/GenBank/DDBJ whole genome shotgun (WGS) entry which is preliminary data.</text>
</comment>
<evidence type="ECO:0000313" key="3">
    <source>
        <dbReference type="Proteomes" id="UP000321938"/>
    </source>
</evidence>
<accession>A0A5C7B4J7</accession>
<keyword evidence="1" id="KW-0732">Signal</keyword>
<evidence type="ECO:0008006" key="4">
    <source>
        <dbReference type="Google" id="ProtNLM"/>
    </source>
</evidence>
<evidence type="ECO:0000256" key="1">
    <source>
        <dbReference type="SAM" id="SignalP"/>
    </source>
</evidence>
<dbReference type="OrthoDB" id="1359955at2"/>
<dbReference type="PROSITE" id="PS51257">
    <property type="entry name" value="PROKAR_LIPOPROTEIN"/>
    <property type="match status" value="1"/>
</dbReference>
<organism evidence="2 3">
    <name type="scientific">Psychroserpens burtonensis</name>
    <dbReference type="NCBI Taxonomy" id="49278"/>
    <lineage>
        <taxon>Bacteria</taxon>
        <taxon>Pseudomonadati</taxon>
        <taxon>Bacteroidota</taxon>
        <taxon>Flavobacteriia</taxon>
        <taxon>Flavobacteriales</taxon>
        <taxon>Flavobacteriaceae</taxon>
        <taxon>Psychroserpens</taxon>
    </lineage>
</organism>
<keyword evidence="3" id="KW-1185">Reference proteome</keyword>
<gene>
    <name evidence="2" type="ORF">ES692_14945</name>
</gene>
<proteinExistence type="predicted"/>
<dbReference type="STRING" id="1123037.GCA_000425305_01076"/>
<dbReference type="RefSeq" id="WP_147231980.1">
    <property type="nucleotide sequence ID" value="NZ_VOSB01000023.1"/>
</dbReference>
<dbReference type="Proteomes" id="UP000321938">
    <property type="component" value="Unassembled WGS sequence"/>
</dbReference>
<feature type="signal peptide" evidence="1">
    <location>
        <begin position="1"/>
        <end position="27"/>
    </location>
</feature>
<name>A0A5C7B4J7_9FLAO</name>
<feature type="chain" id="PRO_5022842328" description="DUF1735 domain-containing protein" evidence="1">
    <location>
        <begin position="28"/>
        <end position="347"/>
    </location>
</feature>
<protein>
    <recommendedName>
        <fullName evidence="4">DUF1735 domain-containing protein</fullName>
    </recommendedName>
</protein>
<reference evidence="2 3" key="1">
    <citation type="submission" date="2019-08" db="EMBL/GenBank/DDBJ databases">
        <title>Genome of Psychroserpens burtonensis ACAM 167.</title>
        <authorList>
            <person name="Bowman J.P."/>
        </authorList>
    </citation>
    <scope>NUCLEOTIDE SEQUENCE [LARGE SCALE GENOMIC DNA]</scope>
    <source>
        <strain evidence="2 3">ACAM 167</strain>
    </source>
</reference>
<sequence>MKNIHKKTSYSLIIVFLLGLVTFSCEDDDSIPRRGKPELTLMSNSVTVTEGETATFTLDVEYGVSEKIDIRIDILDVNGNPVVTANPTDGDATTGNGFYDRVQFEAIEVPYPTWFESGYFEYGYQGGSGYIASFPAFTETIELNIETLQDFIQDGTQTINLRLSATSLMQATIQEDVTLTINDFVGNDLVTRLNWAGDYLDSAADPCDINSGLDMDLELIFDGAYVQTSYNECPEELIILSSDTDGIYTIDASFWTSNGNTSVDGNNIPVSIDFLKAGVFVESVDLSSIFPLNDGGLSDGNGNAITSFFVEKTGNTYTITDSNNTQIAQGRFADYRLSIEEKRLLKN</sequence>